<dbReference type="STRING" id="445932.Emin_0464"/>
<dbReference type="KEGG" id="emi:Emin_0464"/>
<evidence type="ECO:0000256" key="2">
    <source>
        <dbReference type="SAM" id="Phobius"/>
    </source>
</evidence>
<feature type="region of interest" description="Disordered" evidence="1">
    <location>
        <begin position="188"/>
        <end position="272"/>
    </location>
</feature>
<evidence type="ECO:0000256" key="1">
    <source>
        <dbReference type="SAM" id="MobiDB-lite"/>
    </source>
</evidence>
<protein>
    <submittedName>
        <fullName evidence="3">Uncharacterized protein</fullName>
    </submittedName>
</protein>
<accession>B2KBJ9</accession>
<sequence>MYAKSEGETYIIKDAGGNEVEVYRQGGYIKEAGIGGTNLIGADGNIIDGKTMKSVGVEEGFHGLGFSDPYAGLMGEYAADRNGLFTIFGSGFGSSDISANDWLKGGSNNYSDKSFMGGLYSGPLGYTGGAVSNADYLANTNGLYTTYGPQDTENSAIVLTPAGMLGTAVLIGGMLYFAKKASDDLAKGIQQSSGSGSKKGEGKQEQSSPATPPPPKMPEEPKGDKKEKKQGESSEYKDSTNKDSIENRLTNRTHKEISDTLQENGYEKSFSKDGKVEIYKKSGENISYTFRNFSTSGNKEPTLEVLKNGKIFKKIRLIQ</sequence>
<keyword evidence="2" id="KW-1133">Transmembrane helix</keyword>
<organism evidence="3 4">
    <name type="scientific">Elusimicrobium minutum (strain Pei191)</name>
    <dbReference type="NCBI Taxonomy" id="445932"/>
    <lineage>
        <taxon>Bacteria</taxon>
        <taxon>Pseudomonadati</taxon>
        <taxon>Elusimicrobiota</taxon>
        <taxon>Elusimicrobia</taxon>
        <taxon>Elusimicrobiales</taxon>
        <taxon>Elusimicrobiaceae</taxon>
        <taxon>Elusimicrobium</taxon>
    </lineage>
</organism>
<feature type="transmembrane region" description="Helical" evidence="2">
    <location>
        <begin position="156"/>
        <end position="178"/>
    </location>
</feature>
<evidence type="ECO:0000313" key="4">
    <source>
        <dbReference type="Proteomes" id="UP000001029"/>
    </source>
</evidence>
<keyword evidence="4" id="KW-1185">Reference proteome</keyword>
<dbReference type="EMBL" id="CP001055">
    <property type="protein sequence ID" value="ACC98021.1"/>
    <property type="molecule type" value="Genomic_DNA"/>
</dbReference>
<keyword evidence="2" id="KW-0472">Membrane</keyword>
<dbReference type="Proteomes" id="UP000001029">
    <property type="component" value="Chromosome"/>
</dbReference>
<dbReference type="HOGENOM" id="CLU_870781_0_0_0"/>
<reference evidence="3 4" key="1">
    <citation type="journal article" date="2009" name="Appl. Environ. Microbiol.">
        <title>Genomic analysis of 'Elusimicrobium minutum,' the first cultivated representative of the phylum 'Elusimicrobia' (formerly termite group 1).</title>
        <authorList>
            <person name="Herlemann D.P.R."/>
            <person name="Geissinger O."/>
            <person name="Ikeda-Ohtsubo W."/>
            <person name="Kunin V."/>
            <person name="Sun H."/>
            <person name="Lapidus A."/>
            <person name="Hugenholtz P."/>
            <person name="Brune A."/>
        </authorList>
    </citation>
    <scope>NUCLEOTIDE SEQUENCE [LARGE SCALE GENOMIC DNA]</scope>
    <source>
        <strain evidence="3 4">Pei191</strain>
    </source>
</reference>
<name>B2KBJ9_ELUMP</name>
<evidence type="ECO:0000313" key="3">
    <source>
        <dbReference type="EMBL" id="ACC98021.1"/>
    </source>
</evidence>
<proteinExistence type="predicted"/>
<gene>
    <name evidence="3" type="ordered locus">Emin_0464</name>
</gene>
<dbReference type="RefSeq" id="WP_012414636.1">
    <property type="nucleotide sequence ID" value="NC_010644.1"/>
</dbReference>
<keyword evidence="2" id="KW-0812">Transmembrane</keyword>
<dbReference type="AlphaFoldDB" id="B2KBJ9"/>
<feature type="compositionally biased region" description="Basic and acidic residues" evidence="1">
    <location>
        <begin position="217"/>
        <end position="246"/>
    </location>
</feature>